<keyword evidence="3" id="KW-0862">Zinc</keyword>
<feature type="binding site" evidence="3">
    <location>
        <position position="122"/>
    </location>
    <ligand>
        <name>substrate</name>
    </ligand>
</feature>
<dbReference type="OrthoDB" id="241638at2"/>
<keyword evidence="1" id="KW-0378">Hydrolase</keyword>
<feature type="binding site" evidence="3">
    <location>
        <position position="34"/>
    </location>
    <ligand>
        <name>a divalent metal cation</name>
        <dbReference type="ChEBI" id="CHEBI:60240"/>
    </ligand>
</feature>
<dbReference type="GO" id="GO:0016787">
    <property type="term" value="F:hydrolase activity"/>
    <property type="evidence" value="ECO:0007669"/>
    <property type="project" value="UniProtKB-KW"/>
</dbReference>
<evidence type="ECO:0000256" key="3">
    <source>
        <dbReference type="PIRSR" id="PIRSR605511-2"/>
    </source>
</evidence>
<dbReference type="InterPro" id="IPR011042">
    <property type="entry name" value="6-blade_b-propeller_TolB-like"/>
</dbReference>
<evidence type="ECO:0000313" key="6">
    <source>
        <dbReference type="Proteomes" id="UP000256845"/>
    </source>
</evidence>
<feature type="active site" description="Proton donor/acceptor" evidence="2">
    <location>
        <position position="234"/>
    </location>
</feature>
<dbReference type="PANTHER" id="PTHR47572">
    <property type="entry name" value="LIPOPROTEIN-RELATED"/>
    <property type="match status" value="1"/>
</dbReference>
<reference evidence="5 6" key="1">
    <citation type="submission" date="2018-07" db="EMBL/GenBank/DDBJ databases">
        <title>Genomic Encyclopedia of Type Strains, Phase III (KMG-III): the genomes of soil and plant-associated and newly described type strains.</title>
        <authorList>
            <person name="Whitman W."/>
        </authorList>
    </citation>
    <scope>NUCLEOTIDE SEQUENCE [LARGE SCALE GENOMIC DNA]</scope>
    <source>
        <strain evidence="5 6">CECT 8488</strain>
    </source>
</reference>
<dbReference type="InterPro" id="IPR005511">
    <property type="entry name" value="SMP-30"/>
</dbReference>
<dbReference type="EMBL" id="QRDW01000002">
    <property type="protein sequence ID" value="RED52301.1"/>
    <property type="molecule type" value="Genomic_DNA"/>
</dbReference>
<keyword evidence="3" id="KW-0479">Metal-binding</keyword>
<sequence length="305" mass="34396">MKQARYEILDERFTRSVKQLEPVEQLWTGGKWVEGPVYMPAARSLVWSDIPNDRRLRWDELTGAVGDYCSGRGYYTNGSTLDRQGRMICCEHGTRRVTRQEHDGAITVLADRYEGRRFNSPNDVVVRSDGTVWFTDPAYGIETDYEGFKAERELDGQHVYRLDPETGEIMQVTSDFKRPNGLAFSLDEQSLYIVDSCGNSYPSNEKHIRKFQVQADGTLGGGDVFAECTNGVFDGLRIDDRDRIWTSAWDGVHCYEADGTLVGKILVPEIVSNLCFGGMKRNRLFITASTSLYSVLLPTSGAKLL</sequence>
<dbReference type="SUPFAM" id="SSF63829">
    <property type="entry name" value="Calcium-dependent phosphotriesterase"/>
    <property type="match status" value="1"/>
</dbReference>
<name>A0A3D9HSI1_9PROT</name>
<dbReference type="Gene3D" id="2.120.10.30">
    <property type="entry name" value="TolB, C-terminal domain"/>
    <property type="match status" value="1"/>
</dbReference>
<dbReference type="InterPro" id="IPR051262">
    <property type="entry name" value="SMP-30/CGR1_Lactonase"/>
</dbReference>
<dbReference type="PANTHER" id="PTHR47572:SF4">
    <property type="entry name" value="LACTONASE DRP35"/>
    <property type="match status" value="1"/>
</dbReference>
<accession>A0A3D9HSI1</accession>
<dbReference type="PRINTS" id="PR01790">
    <property type="entry name" value="SMP30FAMILY"/>
</dbReference>
<dbReference type="GO" id="GO:0046872">
    <property type="term" value="F:metal ion binding"/>
    <property type="evidence" value="ECO:0007669"/>
    <property type="project" value="UniProtKB-KW"/>
</dbReference>
<evidence type="ECO:0000256" key="1">
    <source>
        <dbReference type="ARBA" id="ARBA00022801"/>
    </source>
</evidence>
<gene>
    <name evidence="5" type="ORF">DFP90_102321</name>
</gene>
<evidence type="ECO:0000256" key="2">
    <source>
        <dbReference type="PIRSR" id="PIRSR605511-1"/>
    </source>
</evidence>
<protein>
    <submittedName>
        <fullName evidence="5">Gluconolactonase</fullName>
    </submittedName>
</protein>
<keyword evidence="6" id="KW-1185">Reference proteome</keyword>
<feature type="binding site" evidence="3">
    <location>
        <position position="180"/>
    </location>
    <ligand>
        <name>a divalent metal cation</name>
        <dbReference type="ChEBI" id="CHEBI:60240"/>
    </ligand>
</feature>
<dbReference type="AlphaFoldDB" id="A0A3D9HSI1"/>
<proteinExistence type="predicted"/>
<comment type="caution">
    <text evidence="5">The sequence shown here is derived from an EMBL/GenBank/DDBJ whole genome shotgun (WGS) entry which is preliminary data.</text>
</comment>
<comment type="cofactor">
    <cofactor evidence="3">
        <name>Zn(2+)</name>
        <dbReference type="ChEBI" id="CHEBI:29105"/>
    </cofactor>
    <text evidence="3">Binds 1 divalent metal cation per subunit.</text>
</comment>
<organism evidence="5 6">
    <name type="scientific">Aestuariispira insulae</name>
    <dbReference type="NCBI Taxonomy" id="1461337"/>
    <lineage>
        <taxon>Bacteria</taxon>
        <taxon>Pseudomonadati</taxon>
        <taxon>Pseudomonadota</taxon>
        <taxon>Alphaproteobacteria</taxon>
        <taxon>Rhodospirillales</taxon>
        <taxon>Kiloniellaceae</taxon>
        <taxon>Aestuariispira</taxon>
    </lineage>
</organism>
<feature type="binding site" evidence="3">
    <location>
        <position position="234"/>
    </location>
    <ligand>
        <name>a divalent metal cation</name>
        <dbReference type="ChEBI" id="CHEBI:60240"/>
    </ligand>
</feature>
<dbReference type="Pfam" id="PF08450">
    <property type="entry name" value="SGL"/>
    <property type="match status" value="1"/>
</dbReference>
<dbReference type="Proteomes" id="UP000256845">
    <property type="component" value="Unassembled WGS sequence"/>
</dbReference>
<feature type="domain" description="SMP-30/Gluconolactonase/LRE-like region" evidence="4">
    <location>
        <begin position="33"/>
        <end position="289"/>
    </location>
</feature>
<evidence type="ECO:0000259" key="4">
    <source>
        <dbReference type="Pfam" id="PF08450"/>
    </source>
</evidence>
<evidence type="ECO:0000313" key="5">
    <source>
        <dbReference type="EMBL" id="RED52301.1"/>
    </source>
</evidence>
<dbReference type="RefSeq" id="WP_115935849.1">
    <property type="nucleotide sequence ID" value="NZ_QRDW01000002.1"/>
</dbReference>
<dbReference type="InterPro" id="IPR013658">
    <property type="entry name" value="SGL"/>
</dbReference>